<dbReference type="STRING" id="1117647.M5M_13200"/>
<dbReference type="InterPro" id="IPR001789">
    <property type="entry name" value="Sig_transdc_resp-reg_receiver"/>
</dbReference>
<dbReference type="OrthoDB" id="9802066at2"/>
<evidence type="ECO:0000313" key="5">
    <source>
        <dbReference type="Proteomes" id="UP000000466"/>
    </source>
</evidence>
<dbReference type="Gene3D" id="1.10.3210.10">
    <property type="entry name" value="Hypothetical protein af1432"/>
    <property type="match status" value="1"/>
</dbReference>
<gene>
    <name evidence="4" type="ordered locus">M5M_13200</name>
</gene>
<dbReference type="Proteomes" id="UP000000466">
    <property type="component" value="Chromosome"/>
</dbReference>
<dbReference type="eggNOG" id="COG3437">
    <property type="taxonomic scope" value="Bacteria"/>
</dbReference>
<dbReference type="InterPro" id="IPR052020">
    <property type="entry name" value="Cyclic_di-GMP/3'3'-cGAMP_PDE"/>
</dbReference>
<feature type="domain" description="Response regulatory" evidence="2">
    <location>
        <begin position="11"/>
        <end position="126"/>
    </location>
</feature>
<dbReference type="Pfam" id="PF00072">
    <property type="entry name" value="Response_reg"/>
    <property type="match status" value="1"/>
</dbReference>
<dbReference type="PROSITE" id="PS50110">
    <property type="entry name" value="RESPONSE_REGULATORY"/>
    <property type="match status" value="1"/>
</dbReference>
<dbReference type="KEGG" id="saga:M5M_13200"/>
<dbReference type="SMART" id="SM00448">
    <property type="entry name" value="REC"/>
    <property type="match status" value="1"/>
</dbReference>
<name>K4KKV8_SIMAS</name>
<dbReference type="Gene3D" id="3.40.50.2300">
    <property type="match status" value="1"/>
</dbReference>
<feature type="modified residue" description="4-aspartylphosphate" evidence="1">
    <location>
        <position position="60"/>
    </location>
</feature>
<dbReference type="Pfam" id="PF13487">
    <property type="entry name" value="HD_5"/>
    <property type="match status" value="1"/>
</dbReference>
<dbReference type="PROSITE" id="PS51832">
    <property type="entry name" value="HD_GYP"/>
    <property type="match status" value="1"/>
</dbReference>
<dbReference type="PANTHER" id="PTHR45228">
    <property type="entry name" value="CYCLIC DI-GMP PHOSPHODIESTERASE TM_0186-RELATED"/>
    <property type="match status" value="1"/>
</dbReference>
<evidence type="ECO:0000259" key="3">
    <source>
        <dbReference type="PROSITE" id="PS51832"/>
    </source>
</evidence>
<protein>
    <submittedName>
        <fullName evidence="4">Response regulator</fullName>
    </submittedName>
</protein>
<reference evidence="4 5" key="1">
    <citation type="journal article" date="2013" name="Genome Announc.">
        <title>Complete genome sequence of Simiduia agarivorans SA1(T), a marine bacterium able to degrade a variety of polysaccharides.</title>
        <authorList>
            <person name="Lin S.Y."/>
            <person name="Shieh W.Y."/>
            <person name="Chen J.S."/>
            <person name="Tang S.L."/>
        </authorList>
    </citation>
    <scope>NUCLEOTIDE SEQUENCE [LARGE SCALE GENOMIC DNA]</scope>
    <source>
        <strain evidence="5">DSM 21679 / JCM 13881 / BCRC 17597 / SA1</strain>
    </source>
</reference>
<dbReference type="AlphaFoldDB" id="K4KKV8"/>
<evidence type="ECO:0000259" key="2">
    <source>
        <dbReference type="PROSITE" id="PS50110"/>
    </source>
</evidence>
<dbReference type="InterPro" id="IPR037522">
    <property type="entry name" value="HD_GYP_dom"/>
</dbReference>
<dbReference type="EMBL" id="CP003746">
    <property type="protein sequence ID" value="AFU99784.1"/>
    <property type="molecule type" value="Genomic_DNA"/>
</dbReference>
<keyword evidence="1" id="KW-0597">Phosphoprotein</keyword>
<dbReference type="PANTHER" id="PTHR45228:SF8">
    <property type="entry name" value="TWO-COMPONENT RESPONSE REGULATOR-RELATED"/>
    <property type="match status" value="1"/>
</dbReference>
<dbReference type="InterPro" id="IPR011006">
    <property type="entry name" value="CheY-like_superfamily"/>
</dbReference>
<feature type="domain" description="HD-GYP" evidence="3">
    <location>
        <begin position="167"/>
        <end position="363"/>
    </location>
</feature>
<evidence type="ECO:0000313" key="4">
    <source>
        <dbReference type="EMBL" id="AFU99784.1"/>
    </source>
</evidence>
<organism evidence="4 5">
    <name type="scientific">Simiduia agarivorans (strain DSM 21679 / JCM 13881 / BCRC 17597 / SA1)</name>
    <dbReference type="NCBI Taxonomy" id="1117647"/>
    <lineage>
        <taxon>Bacteria</taxon>
        <taxon>Pseudomonadati</taxon>
        <taxon>Pseudomonadota</taxon>
        <taxon>Gammaproteobacteria</taxon>
        <taxon>Cellvibrionales</taxon>
        <taxon>Cellvibrionaceae</taxon>
        <taxon>Simiduia</taxon>
    </lineage>
</organism>
<sequence length="429" mass="47698">MSADTQVQDAIVFIVDDEADILRALRRELGRLPMQLQCFGRAHDALAAMQQMRPDVLLSDVRMPDMDGVELMTQAAALHPLCERILITGFADTQAVIQAINKGHVHYFLEKPWDSERLKSVIQKGVALTQTRRRNLHLEAILAMQNTQLTQINASLEARVEKRTEKLKKAYTATLEVFCSLVEKRFADAAPAQKLLRQLVNHLCTLLDINDVNRAYLQMAARLRNLGKITLPDSLLQTPYQKLTSSQRDAFCQHPLIAASTLSLIPPLQEPARLIKMQSEKGDGSGYPLQLQLHQISLTGQILAAATALTDMACGRIDGTSYTLREAWEQLAGPSKRWYSEAVINALAQVVEQLSQQAGGYAFYGVGQLRPGMRLADDLMSDYGVLLLPTGHSLDQDTIDHLRQLQENSAVSLRLAIEFTEPEAPEPDA</sequence>
<evidence type="ECO:0000256" key="1">
    <source>
        <dbReference type="PROSITE-ProRule" id="PRU00169"/>
    </source>
</evidence>
<dbReference type="SUPFAM" id="SSF52172">
    <property type="entry name" value="CheY-like"/>
    <property type="match status" value="1"/>
</dbReference>
<proteinExistence type="predicted"/>
<dbReference type="HOGENOM" id="CLU_000445_92_10_6"/>
<dbReference type="CDD" id="cd17569">
    <property type="entry name" value="REC_HupR-like"/>
    <property type="match status" value="1"/>
</dbReference>
<keyword evidence="5" id="KW-1185">Reference proteome</keyword>
<accession>K4KKV8</accession>
<dbReference type="GO" id="GO:0000160">
    <property type="term" value="P:phosphorelay signal transduction system"/>
    <property type="evidence" value="ECO:0007669"/>
    <property type="project" value="InterPro"/>
</dbReference>
<dbReference type="RefSeq" id="WP_015047947.1">
    <property type="nucleotide sequence ID" value="NC_018868.3"/>
</dbReference>